<comment type="subcellular location">
    <subcellularLocation>
        <location evidence="1 8">Nucleus</location>
    </subcellularLocation>
</comment>
<keyword evidence="13" id="KW-1185">Reference proteome</keyword>
<dbReference type="OrthoDB" id="5575062at2759"/>
<comment type="caution">
    <text evidence="12">The sequence shown here is derived from an EMBL/GenBank/DDBJ whole genome shotgun (WGS) entry which is preliminary data.</text>
</comment>
<protein>
    <recommendedName>
        <fullName evidence="8">Structural maintenance of chromosomes protein</fullName>
    </recommendedName>
</protein>
<feature type="region of interest" description="Disordered" evidence="10">
    <location>
        <begin position="36"/>
        <end position="75"/>
    </location>
</feature>
<dbReference type="AlphaFoldDB" id="A0A5N6KWW7"/>
<feature type="coiled-coil region" evidence="9">
    <location>
        <begin position="235"/>
        <end position="297"/>
    </location>
</feature>
<evidence type="ECO:0000256" key="10">
    <source>
        <dbReference type="SAM" id="MobiDB-lite"/>
    </source>
</evidence>
<dbReference type="GO" id="GO:0005524">
    <property type="term" value="F:ATP binding"/>
    <property type="evidence" value="ECO:0007669"/>
    <property type="project" value="InterPro"/>
</dbReference>
<evidence type="ECO:0000256" key="4">
    <source>
        <dbReference type="ARBA" id="ARBA00023054"/>
    </source>
</evidence>
<dbReference type="InterPro" id="IPR036277">
    <property type="entry name" value="SMC_hinge_sf"/>
</dbReference>
<dbReference type="SMART" id="SM00968">
    <property type="entry name" value="SMC_hinge"/>
    <property type="match status" value="1"/>
</dbReference>
<dbReference type="SUPFAM" id="SSF57997">
    <property type="entry name" value="Tropomyosin"/>
    <property type="match status" value="1"/>
</dbReference>
<dbReference type="InterPro" id="IPR010935">
    <property type="entry name" value="SMC_hinge"/>
</dbReference>
<dbReference type="InterPro" id="IPR003395">
    <property type="entry name" value="RecF/RecN/SMC_N"/>
</dbReference>
<dbReference type="GO" id="GO:0005634">
    <property type="term" value="C:nucleus"/>
    <property type="evidence" value="ECO:0007669"/>
    <property type="project" value="UniProtKB-SubCell"/>
</dbReference>
<feature type="coiled-coil region" evidence="9">
    <location>
        <begin position="1031"/>
        <end position="1072"/>
    </location>
</feature>
<evidence type="ECO:0000256" key="1">
    <source>
        <dbReference type="ARBA" id="ARBA00004123"/>
    </source>
</evidence>
<dbReference type="Pfam" id="PF06470">
    <property type="entry name" value="SMC_hinge"/>
    <property type="match status" value="1"/>
</dbReference>
<dbReference type="GO" id="GO:0008278">
    <property type="term" value="C:cohesin complex"/>
    <property type="evidence" value="ECO:0007669"/>
    <property type="project" value="TreeGrafter"/>
</dbReference>
<organism evidence="12 13">
    <name type="scientific">Carpinus fangiana</name>
    <dbReference type="NCBI Taxonomy" id="176857"/>
    <lineage>
        <taxon>Eukaryota</taxon>
        <taxon>Viridiplantae</taxon>
        <taxon>Streptophyta</taxon>
        <taxon>Embryophyta</taxon>
        <taxon>Tracheophyta</taxon>
        <taxon>Spermatophyta</taxon>
        <taxon>Magnoliopsida</taxon>
        <taxon>eudicotyledons</taxon>
        <taxon>Gunneridae</taxon>
        <taxon>Pentapetalae</taxon>
        <taxon>rosids</taxon>
        <taxon>fabids</taxon>
        <taxon>Fagales</taxon>
        <taxon>Betulaceae</taxon>
        <taxon>Carpinus</taxon>
    </lineage>
</organism>
<keyword evidence="2" id="KW-0132">Cell division</keyword>
<evidence type="ECO:0000313" key="12">
    <source>
        <dbReference type="EMBL" id="KAB8349789.1"/>
    </source>
</evidence>
<dbReference type="Gene3D" id="1.20.1060.20">
    <property type="match status" value="1"/>
</dbReference>
<evidence type="ECO:0000259" key="11">
    <source>
        <dbReference type="SMART" id="SM00968"/>
    </source>
</evidence>
<dbReference type="GO" id="GO:0051301">
    <property type="term" value="P:cell division"/>
    <property type="evidence" value="ECO:0007669"/>
    <property type="project" value="UniProtKB-KW"/>
</dbReference>
<dbReference type="Pfam" id="PF02463">
    <property type="entry name" value="SMC_N"/>
    <property type="match status" value="1"/>
</dbReference>
<evidence type="ECO:0000313" key="13">
    <source>
        <dbReference type="Proteomes" id="UP000327013"/>
    </source>
</evidence>
<dbReference type="PANTHER" id="PTHR18937">
    <property type="entry name" value="STRUCTURAL MAINTENANCE OF CHROMOSOMES SMC FAMILY MEMBER"/>
    <property type="match status" value="1"/>
</dbReference>
<accession>A0A5N6KWW7</accession>
<keyword evidence="5 8" id="KW-0539">Nucleus</keyword>
<reference evidence="12 13" key="1">
    <citation type="submission" date="2019-06" db="EMBL/GenBank/DDBJ databases">
        <title>A chromosomal-level reference genome of Carpinus fangiana (Coryloideae, Betulaceae).</title>
        <authorList>
            <person name="Yang X."/>
            <person name="Wang Z."/>
            <person name="Zhang L."/>
            <person name="Hao G."/>
            <person name="Liu J."/>
            <person name="Yang Y."/>
        </authorList>
    </citation>
    <scope>NUCLEOTIDE SEQUENCE [LARGE SCALE GENOMIC DNA]</scope>
    <source>
        <strain evidence="12">Cfa_2016G</strain>
        <tissue evidence="12">Leaf</tissue>
    </source>
</reference>
<sequence>MDAISFVLGIKSSHLRSSHLRDLVYRGRILKTSKIGADGAATDGPNGEANANGDTNAASDDDGEQPSQSQRNDPSTAWVMAVYEDDAGDEQKWKRTITSSGQSEYRINNRVVNAKDYNEALEAEQILIKARNFLVFQGDVEAIASQSPKDLTRLIEQISGSLEYKAEYDRLQEESDKAAEDQAFKHNTRRGINAEIKQYSEQKKEADSFNRKADERDDAVVTHVLWKLYQFQKVIEESGAEIQRHQEEVKQHRRDIEKYEQRLDDAKKEQAKVDRDVKKAERQLKATEKQIEEQRNGLVPIDEKISISNRNLDKYRKRAADVTKERDTQSKAVDQLNKDLAVVQKAQKKWEDDWKKQTQKQGRQLSDGDIQEYNRLRGEVNKQAASEQMKVDNYTRQLKTDEETVNNLKTNVDTFEQQLAKHNADLTELRERRDAANAQIKQIAKDVDAKKKQYNKVTSERLKSSQHRTELEEKLQAVLNKILEADDGRRQTEKEIKAKETVSSMKRMFPGVRGRVHELCKPKAKKYDAAVSTALGRHFDAIVVDTEKTANECINYLREQRKGSATFIPLDSIQTKPIPSNMKGMHKKMRLALDTIDYDDVYHSAMSYALSTTMVCDDLDTAKHLCYEKRVEAKAVTLDGTVIHKGGNMTGGQGQADRNARKWEDSDVDNLHKVREGIMHQLRELPNTHQSIAAEETLRSELSGLESRLTFAKDEVNALDKNIDSKKKEQTFVQKQLQESKPKFKQQATSLEQLRRRIEEFQAQVSQVEDSVFAAFCRRLKYNDIREYEAQQGSLQQENSQKKLEFSMQRSKLENQLAFETKRLQATTDRVKGIENQAQRDEELVESLEEEKEALEAQVTEYNQEVTSIKTQLEKAKKTLEDRASKVTDHRKEVQKRSKDVDSVKRQIAELEAEVQRNASARYGQLRKCKIEQIKLPLTEESEPLDVLPTDDIQGEDDGDAMDIDGEDPDVTSLQQPVVRDYGIDLDFDDLDGDLKDNDSPEQEKTLLDAIAALDEELSTLNPNMRAVDRLTTAKNRLEDTETAFEEARRHARDTREEFETIREKRAELFNKAFEHISNEIGPTYKKLTRSAAHVMGGSAYLDAMEADDETPFLGGLKYHAMPPAKRFRDMDALSGGEKTIAALALLFAIHSFAPSPFFVLDEVDAALDNANVAKVAKYLKENAGPGTQFIVISLKTGLFQESECLVGVLRDQGANTSRAVTLDLRKYQPS</sequence>
<dbReference type="EMBL" id="VIBQ01000014">
    <property type="protein sequence ID" value="KAB8349789.1"/>
    <property type="molecule type" value="Genomic_DNA"/>
</dbReference>
<dbReference type="Gene3D" id="3.30.70.1620">
    <property type="match status" value="1"/>
</dbReference>
<evidence type="ECO:0000256" key="9">
    <source>
        <dbReference type="SAM" id="Coils"/>
    </source>
</evidence>
<keyword evidence="3" id="KW-0498">Mitosis</keyword>
<gene>
    <name evidence="12" type="ORF">FH972_023803</name>
</gene>
<evidence type="ECO:0000256" key="8">
    <source>
        <dbReference type="PIRNR" id="PIRNR005719"/>
    </source>
</evidence>
<dbReference type="PANTHER" id="PTHR18937:SF12">
    <property type="entry name" value="STRUCTURAL MAINTENANCE OF CHROMOSOMES PROTEIN"/>
    <property type="match status" value="1"/>
</dbReference>
<feature type="compositionally biased region" description="Polar residues" evidence="10">
    <location>
        <begin position="65"/>
        <end position="75"/>
    </location>
</feature>
<evidence type="ECO:0000256" key="7">
    <source>
        <dbReference type="ARBA" id="ARBA00023306"/>
    </source>
</evidence>
<keyword evidence="4 9" id="KW-0175">Coiled coil</keyword>
<dbReference type="Proteomes" id="UP000327013">
    <property type="component" value="Unassembled WGS sequence"/>
</dbReference>
<name>A0A5N6KWW7_9ROSI</name>
<evidence type="ECO:0000256" key="2">
    <source>
        <dbReference type="ARBA" id="ARBA00022618"/>
    </source>
</evidence>
<dbReference type="InterPro" id="IPR024704">
    <property type="entry name" value="SMC"/>
</dbReference>
<feature type="coiled-coil region" evidence="9">
    <location>
        <begin position="391"/>
        <end position="453"/>
    </location>
</feature>
<comment type="similarity">
    <text evidence="8">Belongs to the SMC family.</text>
</comment>
<dbReference type="GO" id="GO:0003677">
    <property type="term" value="F:DNA binding"/>
    <property type="evidence" value="ECO:0007669"/>
    <property type="project" value="TreeGrafter"/>
</dbReference>
<evidence type="ECO:0000256" key="5">
    <source>
        <dbReference type="ARBA" id="ARBA00023242"/>
    </source>
</evidence>
<dbReference type="InterPro" id="IPR027417">
    <property type="entry name" value="P-loop_NTPase"/>
</dbReference>
<keyword evidence="6" id="KW-0469">Meiosis</keyword>
<dbReference type="Gene3D" id="3.40.50.300">
    <property type="entry name" value="P-loop containing nucleotide triphosphate hydrolases"/>
    <property type="match status" value="2"/>
</dbReference>
<dbReference type="GO" id="GO:0051321">
    <property type="term" value="P:meiotic cell cycle"/>
    <property type="evidence" value="ECO:0007669"/>
    <property type="project" value="UniProtKB-KW"/>
</dbReference>
<dbReference type="GO" id="GO:0007062">
    <property type="term" value="P:sister chromatid cohesion"/>
    <property type="evidence" value="ECO:0007669"/>
    <property type="project" value="TreeGrafter"/>
</dbReference>
<dbReference type="PIRSF" id="PIRSF005719">
    <property type="entry name" value="SMC"/>
    <property type="match status" value="1"/>
</dbReference>
<keyword evidence="7" id="KW-0131">Cell cycle</keyword>
<feature type="domain" description="SMC hinge" evidence="11">
    <location>
        <begin position="510"/>
        <end position="626"/>
    </location>
</feature>
<evidence type="ECO:0000256" key="3">
    <source>
        <dbReference type="ARBA" id="ARBA00022776"/>
    </source>
</evidence>
<evidence type="ECO:0000256" key="6">
    <source>
        <dbReference type="ARBA" id="ARBA00023254"/>
    </source>
</evidence>
<dbReference type="GO" id="GO:0016887">
    <property type="term" value="F:ATP hydrolysis activity"/>
    <property type="evidence" value="ECO:0007669"/>
    <property type="project" value="InterPro"/>
</dbReference>
<proteinExistence type="inferred from homology"/>
<dbReference type="SUPFAM" id="SSF75553">
    <property type="entry name" value="Smc hinge domain"/>
    <property type="match status" value="1"/>
</dbReference>
<feature type="region of interest" description="Disordered" evidence="10">
    <location>
        <begin position="881"/>
        <end position="900"/>
    </location>
</feature>
<dbReference type="SUPFAM" id="SSF52540">
    <property type="entry name" value="P-loop containing nucleoside triphosphate hydrolases"/>
    <property type="match status" value="2"/>
</dbReference>